<feature type="domain" description="Malic enzyme N-terminal" evidence="8">
    <location>
        <begin position="75"/>
        <end position="255"/>
    </location>
</feature>
<dbReference type="InterPro" id="IPR046346">
    <property type="entry name" value="Aminoacid_DH-like_N_sf"/>
</dbReference>
<dbReference type="Pfam" id="PF00390">
    <property type="entry name" value="malic"/>
    <property type="match status" value="1"/>
</dbReference>
<protein>
    <submittedName>
        <fullName evidence="9">NAD-dependent malic enzyme</fullName>
    </submittedName>
</protein>
<evidence type="ECO:0000313" key="9">
    <source>
        <dbReference type="EMBL" id="MEE8658446.1"/>
    </source>
</evidence>
<keyword evidence="10" id="KW-1185">Reference proteome</keyword>
<dbReference type="PANTHER" id="PTHR23406:SF34">
    <property type="entry name" value="NAD-DEPENDENT MALIC ENZYME, MITOCHONDRIAL"/>
    <property type="match status" value="1"/>
</dbReference>
<keyword evidence="4" id="KW-0560">Oxidoreductase</keyword>
<feature type="domain" description="Malic enzyme NAD-binding" evidence="7">
    <location>
        <begin position="265"/>
        <end position="519"/>
    </location>
</feature>
<evidence type="ECO:0000259" key="8">
    <source>
        <dbReference type="SMART" id="SM01274"/>
    </source>
</evidence>
<dbReference type="SMART" id="SM01274">
    <property type="entry name" value="malic"/>
    <property type="match status" value="1"/>
</dbReference>
<evidence type="ECO:0000256" key="3">
    <source>
        <dbReference type="ARBA" id="ARBA00022723"/>
    </source>
</evidence>
<dbReference type="Gene3D" id="3.40.50.720">
    <property type="entry name" value="NAD(P)-binding Rossmann-like Domain"/>
    <property type="match status" value="1"/>
</dbReference>
<evidence type="ECO:0000256" key="6">
    <source>
        <dbReference type="RuleBase" id="RU003427"/>
    </source>
</evidence>
<evidence type="ECO:0000256" key="5">
    <source>
        <dbReference type="ARBA" id="ARBA00023027"/>
    </source>
</evidence>
<dbReference type="Gene3D" id="3.40.50.10380">
    <property type="entry name" value="Malic enzyme, N-terminal domain"/>
    <property type="match status" value="1"/>
</dbReference>
<dbReference type="InterPro" id="IPR036291">
    <property type="entry name" value="NAD(P)-bd_dom_sf"/>
</dbReference>
<comment type="similarity">
    <text evidence="2 6">Belongs to the malic enzymes family.</text>
</comment>
<evidence type="ECO:0000256" key="1">
    <source>
        <dbReference type="ARBA" id="ARBA00001936"/>
    </source>
</evidence>
<accession>A0ABU7U3D0</accession>
<dbReference type="PIRSF" id="PIRSF000106">
    <property type="entry name" value="ME"/>
    <property type="match status" value="1"/>
</dbReference>
<comment type="caution">
    <text evidence="9">The sequence shown here is derived from an EMBL/GenBank/DDBJ whole genome shotgun (WGS) entry which is preliminary data.</text>
</comment>
<dbReference type="NCBIfam" id="NF010052">
    <property type="entry name" value="PRK13529.1"/>
    <property type="match status" value="1"/>
</dbReference>
<organism evidence="9 10">
    <name type="scientific">Sorlinia euscelidii</name>
    <dbReference type="NCBI Taxonomy" id="3081148"/>
    <lineage>
        <taxon>Bacteria</taxon>
        <taxon>Pseudomonadati</taxon>
        <taxon>Pseudomonadota</taxon>
        <taxon>Alphaproteobacteria</taxon>
        <taxon>Acetobacterales</taxon>
        <taxon>Acetobacteraceae</taxon>
        <taxon>Sorlinia</taxon>
    </lineage>
</organism>
<dbReference type="RefSeq" id="WP_394819375.1">
    <property type="nucleotide sequence ID" value="NZ_JAWJZY010000002.1"/>
</dbReference>
<dbReference type="InterPro" id="IPR015884">
    <property type="entry name" value="Malic_enzyme_CS"/>
</dbReference>
<dbReference type="PANTHER" id="PTHR23406">
    <property type="entry name" value="MALIC ENZYME-RELATED"/>
    <property type="match status" value="1"/>
</dbReference>
<dbReference type="SUPFAM" id="SSF53223">
    <property type="entry name" value="Aminoacid dehydrogenase-like, N-terminal domain"/>
    <property type="match status" value="1"/>
</dbReference>
<evidence type="ECO:0000256" key="2">
    <source>
        <dbReference type="ARBA" id="ARBA00008785"/>
    </source>
</evidence>
<dbReference type="SMART" id="SM00919">
    <property type="entry name" value="Malic_M"/>
    <property type="match status" value="1"/>
</dbReference>
<dbReference type="EMBL" id="JAWJZY010000002">
    <property type="protein sequence ID" value="MEE8658446.1"/>
    <property type="molecule type" value="Genomic_DNA"/>
</dbReference>
<comment type="cofactor">
    <cofactor evidence="1">
        <name>Mn(2+)</name>
        <dbReference type="ChEBI" id="CHEBI:29035"/>
    </cofactor>
</comment>
<dbReference type="InterPro" id="IPR012302">
    <property type="entry name" value="Malic_NAD-bd"/>
</dbReference>
<dbReference type="InterPro" id="IPR037062">
    <property type="entry name" value="Malic_N_dom_sf"/>
</dbReference>
<gene>
    <name evidence="9" type="ORF">DOFOFD_05420</name>
</gene>
<keyword evidence="5" id="KW-0520">NAD</keyword>
<name>A0ABU7U3D0_9PROT</name>
<dbReference type="Proteomes" id="UP001312908">
    <property type="component" value="Unassembled WGS sequence"/>
</dbReference>
<keyword evidence="3 6" id="KW-0479">Metal-binding</keyword>
<dbReference type="PRINTS" id="PR00072">
    <property type="entry name" value="MALOXRDTASE"/>
</dbReference>
<evidence type="ECO:0000256" key="4">
    <source>
        <dbReference type="ARBA" id="ARBA00023002"/>
    </source>
</evidence>
<dbReference type="PROSITE" id="PS00331">
    <property type="entry name" value="MALIC_ENZYMES"/>
    <property type="match status" value="1"/>
</dbReference>
<proteinExistence type="inferred from homology"/>
<dbReference type="Pfam" id="PF03949">
    <property type="entry name" value="Malic_M"/>
    <property type="match status" value="1"/>
</dbReference>
<evidence type="ECO:0000259" key="7">
    <source>
        <dbReference type="SMART" id="SM00919"/>
    </source>
</evidence>
<dbReference type="SUPFAM" id="SSF51735">
    <property type="entry name" value="NAD(P)-binding Rossmann-fold domains"/>
    <property type="match status" value="1"/>
</dbReference>
<dbReference type="InterPro" id="IPR012301">
    <property type="entry name" value="Malic_N_dom"/>
</dbReference>
<sequence>MTENLAFHLSAKSLLENPVLNKGLAFSKAERDAFGLHAHLPPAVRTLDEQLKTARMLLDDMESSFARHIYLRSIQDSNETLFYALIASDLETMLPLIYTPTVGEACQKFSSIWQRPRGLFLSYEDRENMEARLADPALDDVRVIVVSDGERILGLGDQGAGGMGIPIGKLSLYTACAGIAPQHTLPILLDTGTDNEARLADPSYIGSRHKRVRGAEYDAFIAQFVECVIKRWPHVLLQWEDFAGVNAARLLAQYRDQLCTFNDDIQGTASVAAGAILAANQASGRKLSDQKIVMLGAGSAGVGIARLLLAAMEDEGTPHEEARQRFYMLDKDGLLTAQRLETLDEGQKLFARGDWSGAKGDLATLIDKIDAAILIGVSGVAGVFSEEIIRNMARKTERPIIFPLSNPTSHAEATPEDIMRWTDGKALVSTGSPFPPLPHKGKTRRVDQTNNSYIFPGMGLGIIACRATRVTEAMFMAAAKKLAALSPLRHDPDGNLLPPVTQLKDVARDIAIATALQARADGVCAAFTDDALDGMINQHIWFPQYKSYSKARV</sequence>
<dbReference type="InterPro" id="IPR001891">
    <property type="entry name" value="Malic_OxRdtase"/>
</dbReference>
<evidence type="ECO:0000313" key="10">
    <source>
        <dbReference type="Proteomes" id="UP001312908"/>
    </source>
</evidence>
<reference evidence="9 10" key="1">
    <citation type="submission" date="2023-10" db="EMBL/GenBank/DDBJ databases">
        <title>Sorlinia euscelidii gen. nov., sp. nov., an acetic acid bacteria isolated from the gut of Euscelidius variegatus emitter.</title>
        <authorList>
            <person name="Michoud G."/>
            <person name="Marasco R."/>
            <person name="Seferji K."/>
            <person name="Gonella E."/>
            <person name="Garuglieri E."/>
            <person name="Alma A."/>
            <person name="Mapelli F."/>
            <person name="Borin S."/>
            <person name="Daffonchio D."/>
            <person name="Crotti E."/>
        </authorList>
    </citation>
    <scope>NUCLEOTIDE SEQUENCE [LARGE SCALE GENOMIC DNA]</scope>
    <source>
        <strain evidence="9 10">EV16P</strain>
    </source>
</reference>